<evidence type="ECO:0000313" key="3">
    <source>
        <dbReference type="Proteomes" id="UP000295380"/>
    </source>
</evidence>
<sequence>MSLEQLPNPAGRQLLGDIRHLIEQSRSEVALSVYSVLALLYWHIGQCIQSEVLQGERAAYGEQLDSPLAKQLVAKYGCGFSTKDLRHMLRFAKAFPDEEIVSGMLRQLSLPYIKALLYINDSLKRDFYLQMCQLKCWKTRALQANLHMPFGRSRAQLAQRAVGTRAESASEGADV</sequence>
<dbReference type="Proteomes" id="UP000295380">
    <property type="component" value="Unassembled WGS sequence"/>
</dbReference>
<dbReference type="PANTHER" id="PTHR30547">
    <property type="entry name" value="UNCHARACTERIZED PROTEIN YHCG-RELATED"/>
    <property type="match status" value="1"/>
</dbReference>
<comment type="caution">
    <text evidence="2">The sequence shown here is derived from an EMBL/GenBank/DDBJ whole genome shotgun (WGS) entry which is preliminary data.</text>
</comment>
<organism evidence="2 3">
    <name type="scientific">Chromohalobacter marismortui</name>
    <dbReference type="NCBI Taxonomy" id="42055"/>
    <lineage>
        <taxon>Bacteria</taxon>
        <taxon>Pseudomonadati</taxon>
        <taxon>Pseudomonadota</taxon>
        <taxon>Gammaproteobacteria</taxon>
        <taxon>Oceanospirillales</taxon>
        <taxon>Halomonadaceae</taxon>
        <taxon>Chromohalobacter</taxon>
    </lineage>
</organism>
<dbReference type="RefSeq" id="WP_133695385.1">
    <property type="nucleotide sequence ID" value="NZ_SOBR01000002.1"/>
</dbReference>
<evidence type="ECO:0000259" key="1">
    <source>
        <dbReference type="Pfam" id="PF17761"/>
    </source>
</evidence>
<protein>
    <submittedName>
        <fullName evidence="2">Uncharacterized protein DUF1016</fullName>
    </submittedName>
</protein>
<dbReference type="OrthoDB" id="9801263at2"/>
<reference evidence="2 3" key="1">
    <citation type="submission" date="2019-03" db="EMBL/GenBank/DDBJ databases">
        <title>Genomic Encyclopedia of Type Strains, Phase IV (KMG-IV): sequencing the most valuable type-strain genomes for metagenomic binning, comparative biology and taxonomic classification.</title>
        <authorList>
            <person name="Goeker M."/>
        </authorList>
    </citation>
    <scope>NUCLEOTIDE SEQUENCE [LARGE SCALE GENOMIC DNA]</scope>
    <source>
        <strain evidence="2 3">DSM 6770</strain>
    </source>
</reference>
<dbReference type="InterPro" id="IPR053148">
    <property type="entry name" value="PD-DEXK-like_domain"/>
</dbReference>
<proteinExistence type="predicted"/>
<dbReference type="PANTHER" id="PTHR30547:SF5">
    <property type="entry name" value="NUCLEASE YHCG-RELATED"/>
    <property type="match status" value="1"/>
</dbReference>
<keyword evidence="3" id="KW-1185">Reference proteome</keyword>
<dbReference type="InterPro" id="IPR041527">
    <property type="entry name" value="YhcG_N"/>
</dbReference>
<dbReference type="AlphaFoldDB" id="A0A4V6Q456"/>
<dbReference type="EMBL" id="SOBR01000002">
    <property type="protein sequence ID" value="TDU23896.1"/>
    <property type="molecule type" value="Genomic_DNA"/>
</dbReference>
<evidence type="ECO:0000313" key="2">
    <source>
        <dbReference type="EMBL" id="TDU23896.1"/>
    </source>
</evidence>
<name>A0A4V6Q456_9GAMM</name>
<dbReference type="Pfam" id="PF17761">
    <property type="entry name" value="DUF1016_N"/>
    <property type="match status" value="1"/>
</dbReference>
<feature type="domain" description="YhcG N-terminal" evidence="1">
    <location>
        <begin position="17"/>
        <end position="147"/>
    </location>
</feature>
<accession>A0A4V6Q456</accession>
<gene>
    <name evidence="2" type="ORF">C8E00_102396</name>
</gene>